<dbReference type="AlphaFoldDB" id="A0A4Q1CDA3"/>
<evidence type="ECO:0000313" key="1">
    <source>
        <dbReference type="EMBL" id="RXK57554.1"/>
    </source>
</evidence>
<reference evidence="1 2" key="1">
    <citation type="submission" date="2019-01" db="EMBL/GenBank/DDBJ databases">
        <title>Lacibacter sp. strain TTM-7.</title>
        <authorList>
            <person name="Chen W.-M."/>
        </authorList>
    </citation>
    <scope>NUCLEOTIDE SEQUENCE [LARGE SCALE GENOMIC DNA]</scope>
    <source>
        <strain evidence="1 2">TTM-7</strain>
    </source>
</reference>
<comment type="caution">
    <text evidence="1">The sequence shown here is derived from an EMBL/GenBank/DDBJ whole genome shotgun (WGS) entry which is preliminary data.</text>
</comment>
<dbReference type="RefSeq" id="WP_129132806.1">
    <property type="nucleotide sequence ID" value="NZ_SDHW01000009.1"/>
</dbReference>
<dbReference type="Proteomes" id="UP000290204">
    <property type="component" value="Unassembled WGS sequence"/>
</dbReference>
<protein>
    <submittedName>
        <fullName evidence="1">Uncharacterized protein</fullName>
    </submittedName>
</protein>
<dbReference type="EMBL" id="SDHW01000009">
    <property type="protein sequence ID" value="RXK57554.1"/>
    <property type="molecule type" value="Genomic_DNA"/>
</dbReference>
<accession>A0A4Q1CDA3</accession>
<sequence length="82" mass="9634">MSNPGTREWHAAIISFKHKGETVVHEPKPFTMEDLVTAKKRFEKQAIPQKSFPTIYSAARLYPSCLQNIRRAMRVMYRLKNR</sequence>
<proteinExistence type="predicted"/>
<keyword evidence="2" id="KW-1185">Reference proteome</keyword>
<organism evidence="1 2">
    <name type="scientific">Lacibacter luteus</name>
    <dbReference type="NCBI Taxonomy" id="2508719"/>
    <lineage>
        <taxon>Bacteria</taxon>
        <taxon>Pseudomonadati</taxon>
        <taxon>Bacteroidota</taxon>
        <taxon>Chitinophagia</taxon>
        <taxon>Chitinophagales</taxon>
        <taxon>Chitinophagaceae</taxon>
        <taxon>Lacibacter</taxon>
    </lineage>
</organism>
<name>A0A4Q1CDA3_9BACT</name>
<gene>
    <name evidence="1" type="ORF">ESA94_20360</name>
</gene>
<evidence type="ECO:0000313" key="2">
    <source>
        <dbReference type="Proteomes" id="UP000290204"/>
    </source>
</evidence>